<feature type="region of interest" description="Disordered" evidence="1">
    <location>
        <begin position="149"/>
        <end position="168"/>
    </location>
</feature>
<accession>A0A1M5JZ55</accession>
<dbReference type="AlphaFoldDB" id="A0A1M5JZ55"/>
<evidence type="ECO:0000256" key="1">
    <source>
        <dbReference type="SAM" id="MobiDB-lite"/>
    </source>
</evidence>
<dbReference type="InterPro" id="IPR021736">
    <property type="entry name" value="DUF3305"/>
</dbReference>
<dbReference type="Pfam" id="PF11749">
    <property type="entry name" value="DUF3305"/>
    <property type="match status" value="1"/>
</dbReference>
<sequence>MRSTALVRIAVGVVIERRKARSMWVDCLWRPVSVFAGDPSASPWTRLGAEAETSLFYAGQAVIELHRTETTNYRGNLASGAPALWVVMHPNASQPPYELLAVTADPAEGEAFTDAGNNLVEAVPMPSDIAEIISRFILQHHVDRPFVKRQRAQGTSLNGNAAARTGRD</sequence>
<organism evidence="2 3">
    <name type="scientific">Bradyrhizobium erythrophlei</name>
    <dbReference type="NCBI Taxonomy" id="1437360"/>
    <lineage>
        <taxon>Bacteria</taxon>
        <taxon>Pseudomonadati</taxon>
        <taxon>Pseudomonadota</taxon>
        <taxon>Alphaproteobacteria</taxon>
        <taxon>Hyphomicrobiales</taxon>
        <taxon>Nitrobacteraceae</taxon>
        <taxon>Bradyrhizobium</taxon>
    </lineage>
</organism>
<evidence type="ECO:0000313" key="2">
    <source>
        <dbReference type="EMBL" id="SHG45877.1"/>
    </source>
</evidence>
<reference evidence="2 3" key="1">
    <citation type="submission" date="2016-11" db="EMBL/GenBank/DDBJ databases">
        <authorList>
            <person name="Jaros S."/>
            <person name="Januszkiewicz K."/>
            <person name="Wedrychowicz H."/>
        </authorList>
    </citation>
    <scope>NUCLEOTIDE SEQUENCE [LARGE SCALE GENOMIC DNA]</scope>
    <source>
        <strain evidence="2 3">GAS242</strain>
    </source>
</reference>
<dbReference type="Proteomes" id="UP000190675">
    <property type="component" value="Chromosome I"/>
</dbReference>
<dbReference type="EMBL" id="LT670818">
    <property type="protein sequence ID" value="SHG45877.1"/>
    <property type="molecule type" value="Genomic_DNA"/>
</dbReference>
<name>A0A1M5JZ55_9BRAD</name>
<evidence type="ECO:0000313" key="3">
    <source>
        <dbReference type="Proteomes" id="UP000190675"/>
    </source>
</evidence>
<protein>
    <recommendedName>
        <fullName evidence="4">Molybdopterin-guanine dinucleotide biosynthesis protein A</fullName>
    </recommendedName>
</protein>
<dbReference type="OrthoDB" id="7271084at2"/>
<evidence type="ECO:0008006" key="4">
    <source>
        <dbReference type="Google" id="ProtNLM"/>
    </source>
</evidence>
<gene>
    <name evidence="2" type="ORF">SAMN05444169_2571</name>
</gene>
<dbReference type="RefSeq" id="WP_079566290.1">
    <property type="nucleotide sequence ID" value="NZ_LT670818.1"/>
</dbReference>
<proteinExistence type="predicted"/>